<evidence type="ECO:0000256" key="6">
    <source>
        <dbReference type="ARBA" id="ARBA00023018"/>
    </source>
</evidence>
<feature type="region of interest" description="Disordered" evidence="13">
    <location>
        <begin position="1025"/>
        <end position="1045"/>
    </location>
</feature>
<dbReference type="InterPro" id="IPR018159">
    <property type="entry name" value="Spectrin/alpha-actinin"/>
</dbReference>
<dbReference type="InterPro" id="IPR002017">
    <property type="entry name" value="Spectrin_repeat"/>
</dbReference>
<reference evidence="16" key="3">
    <citation type="submission" date="2025-09" db="UniProtKB">
        <authorList>
            <consortium name="Ensembl"/>
        </authorList>
    </citation>
    <scope>IDENTIFICATION</scope>
</reference>
<sequence>VPLELMLGALAQFNKSWAELTDWLTMLDNMVQNKRVVVADLDDINSNISQLKEMDHRHPLLEKQVTAAQNLKNKTSNQETRNAITERIDRLQTHWEDSQTKLSDRKKQLHNMLQDSTNWLDAKKRVDPLIKQASERLESWQGITYTVDALKKQNAELKLFLKELQQWQGQVDETNALAHKLLTLYANDDTHKVTQVNDNMVATWTHINKRVSDREAALEAALKLLQQFYLDLEKFLNWLTEAETTCNVLIDATNKEHPEAARNLLAQWRDLEAEIDGHTELYHSLDENGQRILSSVGETEDGAMLRRRLGDMSQRWNDLRNKTLSMRAHLDSEMAPWKRLHMSLQELLNWLRLKSQQLEQEPPVGGDVPAVQTQLDTHRGFRRDVRGKEPVVTKALDDVGIFLSELPRETPSPEQRDISPEERAQNVGRVLRKEADDVINKWDRLNADSTDWQRRLELALDRLVELQDAEDLLDGQLRQAEMVKEAWEPVGDLLIDSLPEHIDRVKEFQEEIAPIQEDVTHMNQLASTFDPPDIQLSPSNLERIEDLNTRWRLLQVYTTPTCTLPYPFEQGVSPNNVPYYINHQTQTTCWDHPKMAELYQSLADLNNVRFSAYRTAMKLRRLQKALCLDLLSMPMACEVFDQHGLKQNEQLLDISQLVTCLTSLYQRLEQSHSHLVSVPLCVDMCLNWLLNVYDTGRTGKIRTLSFKTGIISLCKAHLEDKYRFLFRQVASATGFCDQRRLGLLLHDSIQIPRQLGEVASFGGSNIEPSVRSCFQFANNKPELEAAMFLDWMRLEPQSMVWLPVLHRVAAAETAKHQAKCNICKECPIIGFRYRSLKHFNYDICQSCFFSGRVAKGHKMQYPMVEYCTPTTSGEDVRDFAKVLKNKFRTKRYFAKHPRMGYLPVQTILEGDNMETPGSSPQLSHDDTHTRIEHYANRLAEMENRNGSFLNDSISPNESIDDEHMLIQHYCQSLNQGSPLSQPRSPAQILISMETEEKGELERVLNDLEQENRSLQAEYNRLKKAHDRKGLSPLPSPPEMLPVSPQSARDAELIAEAKLLRQHKGRLEARMQILEDHNKQLESQLHRLRQLLEQVFLSTTDSSRLRNVLCDDELSSPSQDTSGLEEVMEQLNNSFPHSQGPNIGSLFHMADDLGRAMESLVSVMTDEQSAEQHEALLF</sequence>
<keyword evidence="12" id="KW-0175">Coiled coil</keyword>
<dbReference type="GO" id="GO:0007519">
    <property type="term" value="P:skeletal muscle tissue development"/>
    <property type="evidence" value="ECO:0007669"/>
    <property type="project" value="TreeGrafter"/>
</dbReference>
<keyword evidence="3" id="KW-0479">Metal-binding</keyword>
<dbReference type="Pfam" id="PF09069">
    <property type="entry name" value="EF-hand_3"/>
    <property type="match status" value="1"/>
</dbReference>
<evidence type="ECO:0000256" key="8">
    <source>
        <dbReference type="ARBA" id="ARBA00023257"/>
    </source>
</evidence>
<dbReference type="SMART" id="SM00150">
    <property type="entry name" value="SPEC"/>
    <property type="match status" value="5"/>
</dbReference>
<dbReference type="Pfam" id="PF00397">
    <property type="entry name" value="WW"/>
    <property type="match status" value="1"/>
</dbReference>
<dbReference type="Gene3D" id="1.20.58.60">
    <property type="match status" value="4"/>
</dbReference>
<feature type="coiled-coil region" evidence="12">
    <location>
        <begin position="1063"/>
        <end position="1097"/>
    </location>
</feature>
<keyword evidence="17" id="KW-1185">Reference proteome</keyword>
<dbReference type="GO" id="GO:0048666">
    <property type="term" value="P:neuron development"/>
    <property type="evidence" value="ECO:0007669"/>
    <property type="project" value="TreeGrafter"/>
</dbReference>
<evidence type="ECO:0000313" key="17">
    <source>
        <dbReference type="Proteomes" id="UP000265080"/>
    </source>
</evidence>
<dbReference type="FunFam" id="1.20.58.60:FF:000056">
    <property type="entry name" value="utrophin isoform X1"/>
    <property type="match status" value="1"/>
</dbReference>
<dbReference type="PROSITE" id="PS50020">
    <property type="entry name" value="WW_DOMAIN_2"/>
    <property type="match status" value="1"/>
</dbReference>
<dbReference type="GO" id="GO:0042383">
    <property type="term" value="C:sarcolemma"/>
    <property type="evidence" value="ECO:0007669"/>
    <property type="project" value="TreeGrafter"/>
</dbReference>
<dbReference type="CDD" id="cd02334">
    <property type="entry name" value="ZZ_dystrophin"/>
    <property type="match status" value="1"/>
</dbReference>
<evidence type="ECO:0000256" key="7">
    <source>
        <dbReference type="ARBA" id="ARBA00023136"/>
    </source>
</evidence>
<dbReference type="SUPFAM" id="SSF57850">
    <property type="entry name" value="RING/U-box"/>
    <property type="match status" value="1"/>
</dbReference>
<feature type="domain" description="WW" evidence="14">
    <location>
        <begin position="562"/>
        <end position="595"/>
    </location>
</feature>
<dbReference type="SUPFAM" id="SSF47473">
    <property type="entry name" value="EF-hand"/>
    <property type="match status" value="2"/>
</dbReference>
<dbReference type="Gene3D" id="3.30.60.90">
    <property type="match status" value="1"/>
</dbReference>
<dbReference type="Pfam" id="PF00569">
    <property type="entry name" value="ZZ"/>
    <property type="match status" value="1"/>
</dbReference>
<evidence type="ECO:0000256" key="13">
    <source>
        <dbReference type="SAM" id="MobiDB-lite"/>
    </source>
</evidence>
<reference evidence="16 17" key="1">
    <citation type="submission" date="2018-03" db="EMBL/GenBank/DDBJ databases">
        <title>Finding Nemo's genes: A chromosome-scale reference assembly of the genome of the orange clownfish Amphiprion percula.</title>
        <authorList>
            <person name="Lehmann R."/>
        </authorList>
    </citation>
    <scope>NUCLEOTIDE SEQUENCE</scope>
</reference>
<evidence type="ECO:0000256" key="9">
    <source>
        <dbReference type="ARBA" id="ARBA00034100"/>
    </source>
</evidence>
<dbReference type="InterPro" id="IPR015153">
    <property type="entry name" value="EF-hand_dom_typ1"/>
</dbReference>
<dbReference type="GO" id="GO:0055001">
    <property type="term" value="P:muscle cell development"/>
    <property type="evidence" value="ECO:0007669"/>
    <property type="project" value="TreeGrafter"/>
</dbReference>
<dbReference type="Gene3D" id="2.20.70.10">
    <property type="match status" value="1"/>
</dbReference>
<accession>A0A3P8SSP6</accession>
<dbReference type="PROSITE" id="PS01357">
    <property type="entry name" value="ZF_ZZ_1"/>
    <property type="match status" value="1"/>
</dbReference>
<evidence type="ECO:0000256" key="2">
    <source>
        <dbReference type="ARBA" id="ARBA00022475"/>
    </source>
</evidence>
<dbReference type="GO" id="GO:0045202">
    <property type="term" value="C:synapse"/>
    <property type="evidence" value="ECO:0007669"/>
    <property type="project" value="GOC"/>
</dbReference>
<dbReference type="GO" id="GO:0090257">
    <property type="term" value="P:regulation of muscle system process"/>
    <property type="evidence" value="ECO:0007669"/>
    <property type="project" value="TreeGrafter"/>
</dbReference>
<dbReference type="GeneTree" id="ENSGT00940000154342"/>
<dbReference type="FunFam" id="3.30.60.90:FF:000001">
    <property type="entry name" value="Dystrophin isoform 2"/>
    <property type="match status" value="1"/>
</dbReference>
<dbReference type="GO" id="GO:0099536">
    <property type="term" value="P:synaptic signaling"/>
    <property type="evidence" value="ECO:0007669"/>
    <property type="project" value="TreeGrafter"/>
</dbReference>
<dbReference type="Pfam" id="PF00435">
    <property type="entry name" value="Spectrin"/>
    <property type="match status" value="3"/>
</dbReference>
<dbReference type="SUPFAM" id="SSF51045">
    <property type="entry name" value="WW domain"/>
    <property type="match status" value="1"/>
</dbReference>
<evidence type="ECO:0000256" key="12">
    <source>
        <dbReference type="SAM" id="Coils"/>
    </source>
</evidence>
<dbReference type="InterPro" id="IPR015154">
    <property type="entry name" value="EF-hand_dom_typ2"/>
</dbReference>
<dbReference type="Pfam" id="PF09068">
    <property type="entry name" value="EF-hand_2"/>
    <property type="match status" value="1"/>
</dbReference>
<organism evidence="16 17">
    <name type="scientific">Amphiprion percula</name>
    <name type="common">Orange clownfish</name>
    <name type="synonym">Lutjanus percula</name>
    <dbReference type="NCBI Taxonomy" id="161767"/>
    <lineage>
        <taxon>Eukaryota</taxon>
        <taxon>Metazoa</taxon>
        <taxon>Chordata</taxon>
        <taxon>Craniata</taxon>
        <taxon>Vertebrata</taxon>
        <taxon>Euteleostomi</taxon>
        <taxon>Actinopterygii</taxon>
        <taxon>Neopterygii</taxon>
        <taxon>Teleostei</taxon>
        <taxon>Neoteleostei</taxon>
        <taxon>Acanthomorphata</taxon>
        <taxon>Ovalentaria</taxon>
        <taxon>Pomacentridae</taxon>
        <taxon>Amphiprion</taxon>
    </lineage>
</organism>
<comment type="subcellular location">
    <subcellularLocation>
        <location evidence="1">Cell membrane</location>
        <location evidence="1">Sarcolemma</location>
        <topology evidence="1">Peripheral membrane protein</topology>
        <orientation evidence="1">Cytoplasmic side</orientation>
    </subcellularLocation>
    <subcellularLocation>
        <location evidence="9">Postsynaptic cell membrane</location>
    </subcellularLocation>
</comment>
<dbReference type="CDD" id="cd00201">
    <property type="entry name" value="WW"/>
    <property type="match status" value="1"/>
</dbReference>
<keyword evidence="8" id="KW-0628">Postsynaptic cell membrane</keyword>
<keyword evidence="7" id="KW-0472">Membrane</keyword>
<dbReference type="InterPro" id="IPR011992">
    <property type="entry name" value="EF-hand-dom_pair"/>
</dbReference>
<dbReference type="InterPro" id="IPR036020">
    <property type="entry name" value="WW_dom_sf"/>
</dbReference>
<feature type="domain" description="ZZ-type" evidence="15">
    <location>
        <begin position="815"/>
        <end position="871"/>
    </location>
</feature>
<evidence type="ECO:0000313" key="16">
    <source>
        <dbReference type="Ensembl" id="ENSAPEP00000015157.1"/>
    </source>
</evidence>
<dbReference type="InterPro" id="IPR050774">
    <property type="entry name" value="KCMF1/Dystrophin"/>
</dbReference>
<evidence type="ECO:0000256" key="3">
    <source>
        <dbReference type="ARBA" id="ARBA00022723"/>
    </source>
</evidence>
<evidence type="ECO:0000256" key="5">
    <source>
        <dbReference type="ARBA" id="ARBA00022833"/>
    </source>
</evidence>
<dbReference type="Ensembl" id="ENSAPET00000015550.1">
    <property type="protein sequence ID" value="ENSAPEP00000015157.1"/>
    <property type="gene ID" value="ENSAPEG00000010447.1"/>
</dbReference>
<proteinExistence type="predicted"/>
<protein>
    <recommendedName>
        <fullName evidence="10">Dystrophin</fullName>
    </recommendedName>
</protein>
<evidence type="ECO:0000256" key="11">
    <source>
        <dbReference type="PROSITE-ProRule" id="PRU00228"/>
    </source>
</evidence>
<dbReference type="Proteomes" id="UP000265080">
    <property type="component" value="Chromosome 24"/>
</dbReference>
<reference evidence="16" key="2">
    <citation type="submission" date="2025-08" db="UniProtKB">
        <authorList>
            <consortium name="Ensembl"/>
        </authorList>
    </citation>
    <scope>IDENTIFICATION</scope>
</reference>
<dbReference type="SMART" id="SM00456">
    <property type="entry name" value="WW"/>
    <property type="match status" value="1"/>
</dbReference>
<dbReference type="STRING" id="161767.ENSAPEP00000015157"/>
<dbReference type="AlphaFoldDB" id="A0A3P8SSP6"/>
<dbReference type="CDD" id="cd00176">
    <property type="entry name" value="SPEC"/>
    <property type="match status" value="2"/>
</dbReference>
<evidence type="ECO:0000256" key="1">
    <source>
        <dbReference type="ARBA" id="ARBA00004278"/>
    </source>
</evidence>
<dbReference type="SMART" id="SM00291">
    <property type="entry name" value="ZnF_ZZ"/>
    <property type="match status" value="1"/>
</dbReference>
<name>A0A3P8SSP6_AMPPE</name>
<dbReference type="GO" id="GO:0008270">
    <property type="term" value="F:zinc ion binding"/>
    <property type="evidence" value="ECO:0007669"/>
    <property type="project" value="UniProtKB-KW"/>
</dbReference>
<dbReference type="InterPro" id="IPR000433">
    <property type="entry name" value="Znf_ZZ"/>
</dbReference>
<keyword evidence="6" id="KW-0770">Synapse</keyword>
<keyword evidence="4 11" id="KW-0863">Zinc-finger</keyword>
<dbReference type="SUPFAM" id="SSF46966">
    <property type="entry name" value="Spectrin repeat"/>
    <property type="match status" value="4"/>
</dbReference>
<evidence type="ECO:0000259" key="14">
    <source>
        <dbReference type="PROSITE" id="PS50020"/>
    </source>
</evidence>
<dbReference type="InterPro" id="IPR043145">
    <property type="entry name" value="Znf_ZZ_sf"/>
</dbReference>
<evidence type="ECO:0000256" key="4">
    <source>
        <dbReference type="ARBA" id="ARBA00022771"/>
    </source>
</evidence>
<evidence type="ECO:0000256" key="10">
    <source>
        <dbReference type="ARBA" id="ARBA00040142"/>
    </source>
</evidence>
<dbReference type="PANTHER" id="PTHR12268:SF25">
    <property type="entry name" value="DYSTROPHIN"/>
    <property type="match status" value="1"/>
</dbReference>
<evidence type="ECO:0000259" key="15">
    <source>
        <dbReference type="PROSITE" id="PS50135"/>
    </source>
</evidence>
<keyword evidence="5" id="KW-0862">Zinc</keyword>
<dbReference type="InterPro" id="IPR001202">
    <property type="entry name" value="WW_dom"/>
</dbReference>
<dbReference type="PROSITE" id="PS50135">
    <property type="entry name" value="ZF_ZZ_2"/>
    <property type="match status" value="1"/>
</dbReference>
<dbReference type="FunFam" id="1.10.238.10:FF:000008">
    <property type="entry name" value="Dystrophin isoform 2"/>
    <property type="match status" value="1"/>
</dbReference>
<dbReference type="Gene3D" id="1.10.238.10">
    <property type="entry name" value="EF-hand"/>
    <property type="match status" value="2"/>
</dbReference>
<keyword evidence="2" id="KW-1003">Cell membrane</keyword>
<dbReference type="PANTHER" id="PTHR12268">
    <property type="entry name" value="E3 UBIQUITIN-PROTEIN LIGASE KCMF1"/>
    <property type="match status" value="1"/>
</dbReference>